<evidence type="ECO:0000256" key="2">
    <source>
        <dbReference type="ARBA" id="ARBA00022670"/>
    </source>
</evidence>
<evidence type="ECO:0000259" key="5">
    <source>
        <dbReference type="Pfam" id="PF01343"/>
    </source>
</evidence>
<comment type="similarity">
    <text evidence="1">Belongs to the peptidase S49 family.</text>
</comment>
<dbReference type="Gene3D" id="3.90.226.10">
    <property type="entry name" value="2-enoyl-CoA Hydratase, Chain A, domain 1"/>
    <property type="match status" value="2"/>
</dbReference>
<keyword evidence="3" id="KW-0378">Hydrolase</keyword>
<evidence type="ECO:0000256" key="4">
    <source>
        <dbReference type="ARBA" id="ARBA00022825"/>
    </source>
</evidence>
<feature type="non-terminal residue" evidence="6">
    <location>
        <position position="250"/>
    </location>
</feature>
<dbReference type="InterPro" id="IPR029045">
    <property type="entry name" value="ClpP/crotonase-like_dom_sf"/>
</dbReference>
<dbReference type="InterPro" id="IPR001907">
    <property type="entry name" value="ClpP"/>
</dbReference>
<evidence type="ECO:0000256" key="3">
    <source>
        <dbReference type="ARBA" id="ARBA00022801"/>
    </source>
</evidence>
<dbReference type="GO" id="GO:0004252">
    <property type="term" value="F:serine-type endopeptidase activity"/>
    <property type="evidence" value="ECO:0007669"/>
    <property type="project" value="InterPro"/>
</dbReference>
<dbReference type="Pfam" id="PF01343">
    <property type="entry name" value="Peptidase_S49"/>
    <property type="match status" value="1"/>
</dbReference>
<keyword evidence="2" id="KW-0645">Protease</keyword>
<dbReference type="PRINTS" id="PR00127">
    <property type="entry name" value="CLPPROTEASEP"/>
</dbReference>
<accession>X0WEC8</accession>
<dbReference type="EMBL" id="BARS01043770">
    <property type="protein sequence ID" value="GAG29354.1"/>
    <property type="molecule type" value="Genomic_DNA"/>
</dbReference>
<proteinExistence type="inferred from homology"/>
<organism evidence="6">
    <name type="scientific">marine sediment metagenome</name>
    <dbReference type="NCBI Taxonomy" id="412755"/>
    <lineage>
        <taxon>unclassified sequences</taxon>
        <taxon>metagenomes</taxon>
        <taxon>ecological metagenomes</taxon>
    </lineage>
</organism>
<dbReference type="GO" id="GO:0004176">
    <property type="term" value="F:ATP-dependent peptidase activity"/>
    <property type="evidence" value="ECO:0007669"/>
    <property type="project" value="InterPro"/>
</dbReference>
<name>X0WEC8_9ZZZZ</name>
<dbReference type="InterPro" id="IPR047272">
    <property type="entry name" value="S49_SppA_C"/>
</dbReference>
<dbReference type="InterPro" id="IPR002142">
    <property type="entry name" value="Peptidase_S49"/>
</dbReference>
<gene>
    <name evidence="6" type="ORF">S01H1_66216</name>
</gene>
<protein>
    <recommendedName>
        <fullName evidence="5">Peptidase S49 domain-containing protein</fullName>
    </recommendedName>
</protein>
<dbReference type="GO" id="GO:0006508">
    <property type="term" value="P:proteolysis"/>
    <property type="evidence" value="ECO:0007669"/>
    <property type="project" value="UniProtKB-KW"/>
</dbReference>
<keyword evidence="4" id="KW-0720">Serine protease</keyword>
<dbReference type="SUPFAM" id="SSF52096">
    <property type="entry name" value="ClpP/crotonase"/>
    <property type="match status" value="1"/>
</dbReference>
<sequence length="250" mass="27272">RPPAEPWQTGDGPRIGVVKIEGLIVDSERIVRQLDRFHRRKDIDAILVRINSPGGTVVASQEIYGKLRRLRDEGSQPVIASLGTVAASGGYYVAVAADTIMASPGTTTGSIGVILDYPVAAELMDKLGLQVEVIKSGSLKDAGSPFRPPTDSDRRSFQRVIDDLHAQFTEVIAAERDLSLEQVRELATGEVFTGRQALELGLVDILGGFEDAITLTGQLTGDTRRPVVVRPVERRRISLWDYLLGDRSRT</sequence>
<dbReference type="PANTHER" id="PTHR42987:SF7">
    <property type="entry name" value="SIGNAL PEPTIDE PEPTIDASE SPPA-RELATED"/>
    <property type="match status" value="1"/>
</dbReference>
<dbReference type="NCBIfam" id="TIGR00706">
    <property type="entry name" value="SppA_dom"/>
    <property type="match status" value="1"/>
</dbReference>
<dbReference type="CDD" id="cd07023">
    <property type="entry name" value="S49_Sppa_N_C"/>
    <property type="match status" value="1"/>
</dbReference>
<dbReference type="AlphaFoldDB" id="X0WEC8"/>
<evidence type="ECO:0000256" key="1">
    <source>
        <dbReference type="ARBA" id="ARBA00008683"/>
    </source>
</evidence>
<reference evidence="6" key="1">
    <citation type="journal article" date="2014" name="Front. Microbiol.">
        <title>High frequency of phylogenetically diverse reductive dehalogenase-homologous genes in deep subseafloor sedimentary metagenomes.</title>
        <authorList>
            <person name="Kawai M."/>
            <person name="Futagami T."/>
            <person name="Toyoda A."/>
            <person name="Takaki Y."/>
            <person name="Nishi S."/>
            <person name="Hori S."/>
            <person name="Arai W."/>
            <person name="Tsubouchi T."/>
            <person name="Morono Y."/>
            <person name="Uchiyama I."/>
            <person name="Ito T."/>
            <person name="Fujiyama A."/>
            <person name="Inagaki F."/>
            <person name="Takami H."/>
        </authorList>
    </citation>
    <scope>NUCLEOTIDE SEQUENCE</scope>
    <source>
        <strain evidence="6">Expedition CK06-06</strain>
    </source>
</reference>
<evidence type="ECO:0000313" key="6">
    <source>
        <dbReference type="EMBL" id="GAG29354.1"/>
    </source>
</evidence>
<feature type="domain" description="Peptidase S49" evidence="5">
    <location>
        <begin position="75"/>
        <end position="217"/>
    </location>
</feature>
<dbReference type="PANTHER" id="PTHR42987">
    <property type="entry name" value="PEPTIDASE S49"/>
    <property type="match status" value="1"/>
</dbReference>
<comment type="caution">
    <text evidence="6">The sequence shown here is derived from an EMBL/GenBank/DDBJ whole genome shotgun (WGS) entry which is preliminary data.</text>
</comment>
<dbReference type="InterPro" id="IPR004635">
    <property type="entry name" value="Pept_S49_SppA"/>
</dbReference>
<feature type="non-terminal residue" evidence="6">
    <location>
        <position position="1"/>
    </location>
</feature>